<dbReference type="FunFam" id="3.30.565.10:FF:000009">
    <property type="entry name" value="Molecular chaperone HtpG"/>
    <property type="match status" value="1"/>
</dbReference>
<dbReference type="InterPro" id="IPR036890">
    <property type="entry name" value="HATPase_C_sf"/>
</dbReference>
<feature type="binding site" evidence="9">
    <location>
        <position position="42"/>
    </location>
    <ligand>
        <name>ATP</name>
        <dbReference type="ChEBI" id="CHEBI:30616"/>
    </ligand>
</feature>
<dbReference type="AlphaFoldDB" id="A0A212LI91"/>
<dbReference type="PRINTS" id="PR00775">
    <property type="entry name" value="HEATSHOCK90"/>
</dbReference>
<feature type="binding site" evidence="9">
    <location>
        <begin position="103"/>
        <end position="104"/>
    </location>
    <ligand>
        <name>ATP</name>
        <dbReference type="ChEBI" id="CHEBI:30616"/>
    </ligand>
</feature>
<dbReference type="SMART" id="SM00387">
    <property type="entry name" value="HATPase_c"/>
    <property type="match status" value="1"/>
</dbReference>
<feature type="region of interest" description="A; substrate-binding" evidence="8">
    <location>
        <begin position="1"/>
        <end position="330"/>
    </location>
</feature>
<dbReference type="Gene3D" id="3.30.230.80">
    <property type="match status" value="1"/>
</dbReference>
<sequence>MSETMTQTERHSFEAEVSRLLHLMVHSVYSNKDIFLRELISNAADACEKLRYLAIAEPQLAGEGGFAITLSADKEKKTLVVADNGIGMSHDELKDNLGTIARSGTRAFLENLADKGEGQALIGQFGVGFYSAFMVADRVRVVSRRAGSDEAWAWESGGAGTFDLTPVDLAEAPARGTIVELHLNDSSLDYAEEHTLERIVHEYSAHVPVPIRLDKGEETRELADGSALWVKPKSAVTADEYKEFYHHVAMAWDEPALTLHYRAEGRQEYNVLLFVPREKPFDLFDPSRKGRVKLYVRRVFITDEAEILPAWLRFVRGVIDSEDLPLNMSREMLQKNPVIETIAKGVTGRVLGELSKLAEADAELFQKVWSSFGAVIKEGLYEAPERRDELFKVVRFKTTTSGEGWRSLADVVKDFKENQTAIYYALGEDEKQVLASPHLEGYAARGLEVLILTDPVDAFWVRTALGFEGKPFKSVTQGEADLDSVKPLDEDKADEPGAEVAGLVATLKEALKDDVADVRTSVRLATSPVCLVASDFGLDRMTEKLVARQEGKSALGKPVLELNAGHSLIKALAAKAAAGDTAAVRAAAPLLVGQARILDGEAPSDPAAFAASVATLLEKSLA</sequence>
<dbReference type="PROSITE" id="PS00298">
    <property type="entry name" value="HSP90"/>
    <property type="match status" value="1"/>
</dbReference>
<evidence type="ECO:0000256" key="3">
    <source>
        <dbReference type="ARBA" id="ARBA00022490"/>
    </source>
</evidence>
<evidence type="ECO:0000256" key="8">
    <source>
        <dbReference type="HAMAP-Rule" id="MF_00505"/>
    </source>
</evidence>
<keyword evidence="5 8" id="KW-0067">ATP-binding</keyword>
<comment type="function">
    <text evidence="8">Molecular chaperone. Has ATPase activity.</text>
</comment>
<dbReference type="InterPro" id="IPR001404">
    <property type="entry name" value="Hsp90_fam"/>
</dbReference>
<feature type="binding site" evidence="9">
    <location>
        <position position="330"/>
    </location>
    <ligand>
        <name>ATP</name>
        <dbReference type="ChEBI" id="CHEBI:30616"/>
    </ligand>
</feature>
<keyword evidence="3 8" id="KW-0963">Cytoplasm</keyword>
<feature type="domain" description="Histidine kinase/HSP90-like ATPase" evidence="10">
    <location>
        <begin position="31"/>
        <end position="187"/>
    </location>
</feature>
<evidence type="ECO:0000256" key="1">
    <source>
        <dbReference type="ARBA" id="ARBA00004496"/>
    </source>
</evidence>
<evidence type="ECO:0000313" key="11">
    <source>
        <dbReference type="EMBL" id="SCM77089.1"/>
    </source>
</evidence>
<feature type="binding site" evidence="9">
    <location>
        <position position="96"/>
    </location>
    <ligand>
        <name>ATP</name>
        <dbReference type="ChEBI" id="CHEBI:30616"/>
    </ligand>
</feature>
<dbReference type="GO" id="GO:0140662">
    <property type="term" value="F:ATP-dependent protein folding chaperone"/>
    <property type="evidence" value="ECO:0007669"/>
    <property type="project" value="InterPro"/>
</dbReference>
<organism evidence="11">
    <name type="scientific">uncultured Pleomorphomonas sp</name>
    <dbReference type="NCBI Taxonomy" id="442121"/>
    <lineage>
        <taxon>Bacteria</taxon>
        <taxon>Pseudomonadati</taxon>
        <taxon>Pseudomonadota</taxon>
        <taxon>Alphaproteobacteria</taxon>
        <taxon>Hyphomicrobiales</taxon>
        <taxon>Pleomorphomonadaceae</taxon>
        <taxon>Pleomorphomonas</taxon>
        <taxon>environmental samples</taxon>
    </lineage>
</organism>
<feature type="region of interest" description="C" evidence="8">
    <location>
        <begin position="545"/>
        <end position="622"/>
    </location>
</feature>
<evidence type="ECO:0000256" key="6">
    <source>
        <dbReference type="ARBA" id="ARBA00023016"/>
    </source>
</evidence>
<dbReference type="InterPro" id="IPR020568">
    <property type="entry name" value="Ribosomal_Su5_D2-typ_SF"/>
</dbReference>
<evidence type="ECO:0000259" key="10">
    <source>
        <dbReference type="SMART" id="SM00387"/>
    </source>
</evidence>
<dbReference type="InterPro" id="IPR003594">
    <property type="entry name" value="HATPase_dom"/>
</dbReference>
<dbReference type="CDD" id="cd16927">
    <property type="entry name" value="HATPase_Hsp90-like"/>
    <property type="match status" value="1"/>
</dbReference>
<evidence type="ECO:0000256" key="5">
    <source>
        <dbReference type="ARBA" id="ARBA00022840"/>
    </source>
</evidence>
<dbReference type="SUPFAM" id="SSF55874">
    <property type="entry name" value="ATPase domain of HSP90 chaperone/DNA topoisomerase II/histidine kinase"/>
    <property type="match status" value="1"/>
</dbReference>
<dbReference type="Gene3D" id="3.30.565.10">
    <property type="entry name" value="Histidine kinase-like ATPase, C-terminal domain"/>
    <property type="match status" value="1"/>
</dbReference>
<dbReference type="PANTHER" id="PTHR11528">
    <property type="entry name" value="HEAT SHOCK PROTEIN 90 FAMILY MEMBER"/>
    <property type="match status" value="1"/>
</dbReference>
<dbReference type="NCBIfam" id="NF003555">
    <property type="entry name" value="PRK05218.1"/>
    <property type="match status" value="1"/>
</dbReference>
<keyword evidence="6 8" id="KW-0346">Stress response</keyword>
<evidence type="ECO:0000256" key="7">
    <source>
        <dbReference type="ARBA" id="ARBA00023186"/>
    </source>
</evidence>
<dbReference type="Pfam" id="PF00183">
    <property type="entry name" value="HSP90"/>
    <property type="match status" value="1"/>
</dbReference>
<evidence type="ECO:0000256" key="4">
    <source>
        <dbReference type="ARBA" id="ARBA00022741"/>
    </source>
</evidence>
<dbReference type="GO" id="GO:0016887">
    <property type="term" value="F:ATP hydrolysis activity"/>
    <property type="evidence" value="ECO:0007669"/>
    <property type="project" value="InterPro"/>
</dbReference>
<accession>A0A212LI91</accession>
<dbReference type="Gene3D" id="3.40.50.11260">
    <property type="match status" value="1"/>
</dbReference>
<feature type="binding site" evidence="9">
    <location>
        <position position="177"/>
    </location>
    <ligand>
        <name>ATP</name>
        <dbReference type="ChEBI" id="CHEBI:30616"/>
    </ligand>
</feature>
<name>A0A212LI91_9HYPH</name>
<comment type="subunit">
    <text evidence="8">Homodimer.</text>
</comment>
<evidence type="ECO:0000256" key="9">
    <source>
        <dbReference type="PIRSR" id="PIRSR002583-1"/>
    </source>
</evidence>
<dbReference type="Gene3D" id="1.20.120.790">
    <property type="entry name" value="Heat shock protein 90, C-terminal domain"/>
    <property type="match status" value="1"/>
</dbReference>
<dbReference type="InterPro" id="IPR019805">
    <property type="entry name" value="Heat_shock_protein_90_CS"/>
</dbReference>
<evidence type="ECO:0000256" key="2">
    <source>
        <dbReference type="ARBA" id="ARBA00008239"/>
    </source>
</evidence>
<dbReference type="PIRSF" id="PIRSF002583">
    <property type="entry name" value="Hsp90"/>
    <property type="match status" value="1"/>
</dbReference>
<proteinExistence type="inferred from homology"/>
<gene>
    <name evidence="8 11" type="primary">htpG</name>
    <name evidence="11" type="ORF">KL86PLE_40894</name>
</gene>
<dbReference type="InterPro" id="IPR020575">
    <property type="entry name" value="Hsp90_N"/>
</dbReference>
<dbReference type="EMBL" id="FMJD01000008">
    <property type="protein sequence ID" value="SCM77089.1"/>
    <property type="molecule type" value="Genomic_DNA"/>
</dbReference>
<feature type="binding site" evidence="9">
    <location>
        <position position="88"/>
    </location>
    <ligand>
        <name>ATP</name>
        <dbReference type="ChEBI" id="CHEBI:30616"/>
    </ligand>
</feature>
<comment type="caution">
    <text evidence="8">Lacks conserved residue(s) required for the propagation of feature annotation.</text>
</comment>
<reference evidence="11" key="1">
    <citation type="submission" date="2016-08" db="EMBL/GenBank/DDBJ databases">
        <authorList>
            <person name="Seilhamer J.J."/>
        </authorList>
    </citation>
    <scope>NUCLEOTIDE SEQUENCE</scope>
    <source>
        <strain evidence="11">86</strain>
    </source>
</reference>
<dbReference type="Pfam" id="PF13589">
    <property type="entry name" value="HATPase_c_3"/>
    <property type="match status" value="1"/>
</dbReference>
<dbReference type="SUPFAM" id="SSF110942">
    <property type="entry name" value="HSP90 C-terminal domain"/>
    <property type="match status" value="1"/>
</dbReference>
<keyword evidence="4 8" id="KW-0547">Nucleotide-binding</keyword>
<keyword evidence="7 8" id="KW-0143">Chaperone</keyword>
<feature type="binding site" evidence="9">
    <location>
        <begin position="124"/>
        <end position="129"/>
    </location>
    <ligand>
        <name>ATP</name>
        <dbReference type="ChEBI" id="CHEBI:30616"/>
    </ligand>
</feature>
<dbReference type="GO" id="GO:0005737">
    <property type="term" value="C:cytoplasm"/>
    <property type="evidence" value="ECO:0007669"/>
    <property type="project" value="UniProtKB-SubCell"/>
</dbReference>
<dbReference type="GO" id="GO:0005524">
    <property type="term" value="F:ATP binding"/>
    <property type="evidence" value="ECO:0007669"/>
    <property type="project" value="UniProtKB-UniRule"/>
</dbReference>
<dbReference type="GO" id="GO:0051082">
    <property type="term" value="F:unfolded protein binding"/>
    <property type="evidence" value="ECO:0007669"/>
    <property type="project" value="UniProtKB-UniRule"/>
</dbReference>
<feature type="binding site" evidence="9">
    <location>
        <position position="38"/>
    </location>
    <ligand>
        <name>ATP</name>
        <dbReference type="ChEBI" id="CHEBI:30616"/>
    </ligand>
</feature>
<comment type="similarity">
    <text evidence="2 8">Belongs to the heat shock protein 90 family.</text>
</comment>
<dbReference type="HAMAP" id="MF_00505">
    <property type="entry name" value="HSP90"/>
    <property type="match status" value="1"/>
</dbReference>
<dbReference type="SUPFAM" id="SSF54211">
    <property type="entry name" value="Ribosomal protein S5 domain 2-like"/>
    <property type="match status" value="1"/>
</dbReference>
<comment type="subcellular location">
    <subcellularLocation>
        <location evidence="1 8">Cytoplasm</location>
    </subcellularLocation>
</comment>
<protein>
    <recommendedName>
        <fullName evidence="8">Chaperone protein HtpG</fullName>
    </recommendedName>
    <alternativeName>
        <fullName evidence="8">Heat shock protein HtpG</fullName>
    </alternativeName>
    <alternativeName>
        <fullName evidence="8">High temperature protein G</fullName>
    </alternativeName>
</protein>
<feature type="binding site" evidence="9">
    <location>
        <position position="83"/>
    </location>
    <ligand>
        <name>ATP</name>
        <dbReference type="ChEBI" id="CHEBI:30616"/>
    </ligand>
</feature>
<dbReference type="InterPro" id="IPR037196">
    <property type="entry name" value="HSP90_C"/>
</dbReference>